<dbReference type="SMART" id="SM00825">
    <property type="entry name" value="PKS_KS"/>
    <property type="match status" value="1"/>
</dbReference>
<reference evidence="6" key="1">
    <citation type="journal article" date="2015" name="Nature">
        <title>Complex archaea that bridge the gap between prokaryotes and eukaryotes.</title>
        <authorList>
            <person name="Spang A."/>
            <person name="Saw J.H."/>
            <person name="Jorgensen S.L."/>
            <person name="Zaremba-Niedzwiedzka K."/>
            <person name="Martijn J."/>
            <person name="Lind A.E."/>
            <person name="van Eijk R."/>
            <person name="Schleper C."/>
            <person name="Guy L."/>
            <person name="Ettema T.J."/>
        </authorList>
    </citation>
    <scope>NUCLEOTIDE SEQUENCE</scope>
</reference>
<dbReference type="InterPro" id="IPR050091">
    <property type="entry name" value="PKS_NRPS_Biosynth_Enz"/>
</dbReference>
<feature type="domain" description="Ketosynthase family 3 (KS3)" evidence="5">
    <location>
        <begin position="288"/>
        <end position="391"/>
    </location>
</feature>
<dbReference type="SMART" id="SM00822">
    <property type="entry name" value="PKS_KR"/>
    <property type="match status" value="1"/>
</dbReference>
<dbReference type="InterPro" id="IPR036736">
    <property type="entry name" value="ACP-like_sf"/>
</dbReference>
<keyword evidence="2" id="KW-0597">Phosphoprotein</keyword>
<dbReference type="Pfam" id="PF00109">
    <property type="entry name" value="ketoacyl-synt"/>
    <property type="match status" value="1"/>
</dbReference>
<evidence type="ECO:0000259" key="5">
    <source>
        <dbReference type="PROSITE" id="PS52004"/>
    </source>
</evidence>
<dbReference type="AlphaFoldDB" id="A0A0F9JXN0"/>
<dbReference type="InterPro" id="IPR016039">
    <property type="entry name" value="Thiolase-like"/>
</dbReference>
<dbReference type="PROSITE" id="PS52004">
    <property type="entry name" value="KS3_2"/>
    <property type="match status" value="1"/>
</dbReference>
<dbReference type="PANTHER" id="PTHR43775">
    <property type="entry name" value="FATTY ACID SYNTHASE"/>
    <property type="match status" value="1"/>
</dbReference>
<dbReference type="PROSITE" id="PS00012">
    <property type="entry name" value="PHOSPHOPANTETHEINE"/>
    <property type="match status" value="1"/>
</dbReference>
<evidence type="ECO:0000259" key="4">
    <source>
        <dbReference type="PROSITE" id="PS50075"/>
    </source>
</evidence>
<dbReference type="SMART" id="SM00823">
    <property type="entry name" value="PKS_PP"/>
    <property type="match status" value="1"/>
</dbReference>
<dbReference type="EMBL" id="LAZR01015099">
    <property type="protein sequence ID" value="KKM14648.1"/>
    <property type="molecule type" value="Genomic_DNA"/>
</dbReference>
<feature type="non-terminal residue" evidence="6">
    <location>
        <position position="391"/>
    </location>
</feature>
<protein>
    <submittedName>
        <fullName evidence="6">Uncharacterized protein</fullName>
    </submittedName>
</protein>
<name>A0A0F9JXN0_9ZZZZ</name>
<dbReference type="InterPro" id="IPR009081">
    <property type="entry name" value="PP-bd_ACP"/>
</dbReference>
<dbReference type="Pfam" id="PF00550">
    <property type="entry name" value="PP-binding"/>
    <property type="match status" value="1"/>
</dbReference>
<dbReference type="Gene3D" id="3.40.47.10">
    <property type="match status" value="1"/>
</dbReference>
<feature type="domain" description="Carrier" evidence="4">
    <location>
        <begin position="195"/>
        <end position="270"/>
    </location>
</feature>
<dbReference type="SMART" id="SM01294">
    <property type="entry name" value="PKS_PP_betabranch"/>
    <property type="match status" value="1"/>
</dbReference>
<dbReference type="InterPro" id="IPR020841">
    <property type="entry name" value="PKS_Beta-ketoAc_synthase_dom"/>
</dbReference>
<dbReference type="Pfam" id="PF08659">
    <property type="entry name" value="KR"/>
    <property type="match status" value="1"/>
</dbReference>
<dbReference type="InterPro" id="IPR014030">
    <property type="entry name" value="Ketoacyl_synth_N"/>
</dbReference>
<dbReference type="InterPro" id="IPR020806">
    <property type="entry name" value="PKS_PP-bd"/>
</dbReference>
<dbReference type="Gene3D" id="1.10.1200.10">
    <property type="entry name" value="ACP-like"/>
    <property type="match status" value="1"/>
</dbReference>
<dbReference type="InterPro" id="IPR057326">
    <property type="entry name" value="KR_dom"/>
</dbReference>
<dbReference type="Gene3D" id="3.40.50.720">
    <property type="entry name" value="NAD(P)-binding Rossmann-like Domain"/>
    <property type="match status" value="1"/>
</dbReference>
<comment type="caution">
    <text evidence="6">The sequence shown here is derived from an EMBL/GenBank/DDBJ whole genome shotgun (WGS) entry which is preliminary data.</text>
</comment>
<keyword evidence="3" id="KW-0808">Transferase</keyword>
<organism evidence="6">
    <name type="scientific">marine sediment metagenome</name>
    <dbReference type="NCBI Taxonomy" id="412755"/>
    <lineage>
        <taxon>unclassified sequences</taxon>
        <taxon>metagenomes</taxon>
        <taxon>ecological metagenomes</taxon>
    </lineage>
</organism>
<dbReference type="GO" id="GO:0006633">
    <property type="term" value="P:fatty acid biosynthetic process"/>
    <property type="evidence" value="ECO:0007669"/>
    <property type="project" value="TreeGrafter"/>
</dbReference>
<accession>A0A0F9JXN0</accession>
<dbReference type="FunFam" id="1.10.1200.10:FF:000007">
    <property type="entry name" value="Probable polyketide synthase pks17"/>
    <property type="match status" value="1"/>
</dbReference>
<dbReference type="SUPFAM" id="SSF51735">
    <property type="entry name" value="NAD(P)-binding Rossmann-fold domains"/>
    <property type="match status" value="1"/>
</dbReference>
<evidence type="ECO:0000313" key="6">
    <source>
        <dbReference type="EMBL" id="KKM14648.1"/>
    </source>
</evidence>
<dbReference type="SUPFAM" id="SSF47336">
    <property type="entry name" value="ACP-like"/>
    <property type="match status" value="1"/>
</dbReference>
<dbReference type="PANTHER" id="PTHR43775:SF51">
    <property type="entry name" value="INACTIVE PHENOLPHTHIOCEROL SYNTHESIS POLYKETIDE SYNTHASE TYPE I PKS1-RELATED"/>
    <property type="match status" value="1"/>
</dbReference>
<dbReference type="InterPro" id="IPR036291">
    <property type="entry name" value="NAD(P)-bd_dom_sf"/>
</dbReference>
<dbReference type="InterPro" id="IPR006162">
    <property type="entry name" value="Ppantetheine_attach_site"/>
</dbReference>
<dbReference type="GO" id="GO:0004312">
    <property type="term" value="F:fatty acid synthase activity"/>
    <property type="evidence" value="ECO:0007669"/>
    <property type="project" value="TreeGrafter"/>
</dbReference>
<sequence>MIHAAGVLDDCVIESLDAKRIDRVLAPKLDAALHLHELTEKLDLSAFVLFSSVAATLGGPGQGNYAAANAFLDALAQHRRAKGLAASSLAWGLWEKPSAMTGDLREEDLARMSRMGMAPLSSQQGLELFDAARTIEAPLLVPVRLDTAALRAQARAGVLPALMRSLVRVPVRRAQQDAGSLARRLAELPEAERDAVVLELVRTHVAAVLGHASPEAIEPQIAFKELGFDSLGAVELRNRLATTTGLRLPSTLVFDYPTSAAVAGYLRSRVEGERRGAAAVVRAPARADEPIAIVGMSCRYPGGVRSPDELWQLVAKGADAISGFPDDRGWDLERLYDPDPDHPGTSYAREGGFIYDAGEFDPAFFGISPREALAMDPQQRLLLEAAWEAFE</sequence>
<evidence type="ECO:0000256" key="2">
    <source>
        <dbReference type="ARBA" id="ARBA00022553"/>
    </source>
</evidence>
<dbReference type="SUPFAM" id="SSF53901">
    <property type="entry name" value="Thiolase-like"/>
    <property type="match status" value="1"/>
</dbReference>
<proteinExistence type="predicted"/>
<dbReference type="InterPro" id="IPR013968">
    <property type="entry name" value="PKS_KR"/>
</dbReference>
<evidence type="ECO:0000256" key="1">
    <source>
        <dbReference type="ARBA" id="ARBA00022450"/>
    </source>
</evidence>
<gene>
    <name evidence="6" type="ORF">LCGC14_1704030</name>
</gene>
<evidence type="ECO:0000256" key="3">
    <source>
        <dbReference type="ARBA" id="ARBA00022679"/>
    </source>
</evidence>
<dbReference type="GO" id="GO:0031177">
    <property type="term" value="F:phosphopantetheine binding"/>
    <property type="evidence" value="ECO:0007669"/>
    <property type="project" value="InterPro"/>
</dbReference>
<keyword evidence="1" id="KW-0596">Phosphopantetheine</keyword>
<dbReference type="PROSITE" id="PS50075">
    <property type="entry name" value="CARRIER"/>
    <property type="match status" value="1"/>
</dbReference>